<dbReference type="PANTHER" id="PTHR22683:SF42">
    <property type="entry name" value="DNA TRANSLOCASE SFTA"/>
    <property type="match status" value="1"/>
</dbReference>
<keyword evidence="3 5" id="KW-0067">ATP-binding</keyword>
<feature type="region of interest" description="Disordered" evidence="6">
    <location>
        <begin position="16"/>
        <end position="127"/>
    </location>
</feature>
<feature type="compositionally biased region" description="Basic and acidic residues" evidence="6">
    <location>
        <begin position="215"/>
        <end position="229"/>
    </location>
</feature>
<dbReference type="Proteomes" id="UP000198778">
    <property type="component" value="Unassembled WGS sequence"/>
</dbReference>
<reference evidence="9" key="1">
    <citation type="submission" date="2016-10" db="EMBL/GenBank/DDBJ databases">
        <authorList>
            <person name="Varghese N."/>
            <person name="Submissions S."/>
        </authorList>
    </citation>
    <scope>NUCLEOTIDE SEQUENCE [LARGE SCALE GENOMIC DNA]</scope>
    <source>
        <strain evidence="9">CGMCC 1.10369</strain>
    </source>
</reference>
<dbReference type="PANTHER" id="PTHR22683">
    <property type="entry name" value="SPORULATION PROTEIN RELATED"/>
    <property type="match status" value="1"/>
</dbReference>
<dbReference type="PROSITE" id="PS50901">
    <property type="entry name" value="FTSK"/>
    <property type="match status" value="1"/>
</dbReference>
<evidence type="ECO:0000256" key="6">
    <source>
        <dbReference type="SAM" id="MobiDB-lite"/>
    </source>
</evidence>
<feature type="compositionally biased region" description="Basic and acidic residues" evidence="6">
    <location>
        <begin position="102"/>
        <end position="116"/>
    </location>
</feature>
<dbReference type="Gene3D" id="3.30.980.40">
    <property type="match status" value="1"/>
</dbReference>
<evidence type="ECO:0000256" key="3">
    <source>
        <dbReference type="ARBA" id="ARBA00022840"/>
    </source>
</evidence>
<protein>
    <submittedName>
        <fullName evidence="8">DNA segregation ATPase FtsK/SpoIIIE, S-DNA-T family</fullName>
    </submittedName>
</protein>
<dbReference type="Pfam" id="PF09397">
    <property type="entry name" value="FtsK_gamma"/>
    <property type="match status" value="1"/>
</dbReference>
<dbReference type="SUPFAM" id="SSF46785">
    <property type="entry name" value="Winged helix' DNA-binding domain"/>
    <property type="match status" value="1"/>
</dbReference>
<gene>
    <name evidence="8" type="ORF">SAMN04488053_107167</name>
</gene>
<evidence type="ECO:0000256" key="5">
    <source>
        <dbReference type="PROSITE-ProRule" id="PRU00289"/>
    </source>
</evidence>
<keyword evidence="4" id="KW-0238">DNA-binding</keyword>
<dbReference type="SMART" id="SM00843">
    <property type="entry name" value="Ftsk_gamma"/>
    <property type="match status" value="1"/>
</dbReference>
<organism evidence="8 9">
    <name type="scientific">Alkalicoccus daliensis</name>
    <dbReference type="NCBI Taxonomy" id="745820"/>
    <lineage>
        <taxon>Bacteria</taxon>
        <taxon>Bacillati</taxon>
        <taxon>Bacillota</taxon>
        <taxon>Bacilli</taxon>
        <taxon>Bacillales</taxon>
        <taxon>Bacillaceae</taxon>
        <taxon>Alkalicoccus</taxon>
    </lineage>
</organism>
<dbReference type="RefSeq" id="WP_244516825.1">
    <property type="nucleotide sequence ID" value="NZ_FNIL01000007.1"/>
</dbReference>
<feature type="compositionally biased region" description="Basic and acidic residues" evidence="6">
    <location>
        <begin position="19"/>
        <end position="41"/>
    </location>
</feature>
<dbReference type="InterPro" id="IPR027417">
    <property type="entry name" value="P-loop_NTPase"/>
</dbReference>
<evidence type="ECO:0000313" key="9">
    <source>
        <dbReference type="Proteomes" id="UP000198778"/>
    </source>
</evidence>
<feature type="compositionally biased region" description="Basic and acidic residues" evidence="6">
    <location>
        <begin position="52"/>
        <end position="79"/>
    </location>
</feature>
<dbReference type="Gene3D" id="3.40.50.300">
    <property type="entry name" value="P-loop containing nucleotide triphosphate hydrolases"/>
    <property type="match status" value="1"/>
</dbReference>
<name>A0A1H0H4C3_9BACI</name>
<feature type="compositionally biased region" description="Basic and acidic residues" evidence="6">
    <location>
        <begin position="237"/>
        <end position="263"/>
    </location>
</feature>
<keyword evidence="2 5" id="KW-0547">Nucleotide-binding</keyword>
<dbReference type="CDD" id="cd01127">
    <property type="entry name" value="TrwB_TraG_TraD_VirD4"/>
    <property type="match status" value="1"/>
</dbReference>
<evidence type="ECO:0000259" key="7">
    <source>
        <dbReference type="PROSITE" id="PS50901"/>
    </source>
</evidence>
<dbReference type="InterPro" id="IPR036388">
    <property type="entry name" value="WH-like_DNA-bd_sf"/>
</dbReference>
<comment type="similarity">
    <text evidence="1">Belongs to the FtsK/SpoIIIE/SftA family.</text>
</comment>
<dbReference type="InterPro" id="IPR002543">
    <property type="entry name" value="FtsK_dom"/>
</dbReference>
<feature type="region of interest" description="Disordered" evidence="6">
    <location>
        <begin position="182"/>
        <end position="330"/>
    </location>
</feature>
<evidence type="ECO:0000256" key="4">
    <source>
        <dbReference type="ARBA" id="ARBA00023125"/>
    </source>
</evidence>
<dbReference type="InterPro" id="IPR018541">
    <property type="entry name" value="Ftsk_gamma"/>
</dbReference>
<dbReference type="EMBL" id="FNIL01000007">
    <property type="protein sequence ID" value="SDO13761.1"/>
    <property type="molecule type" value="Genomic_DNA"/>
</dbReference>
<feature type="binding site" evidence="5">
    <location>
        <begin position="515"/>
        <end position="522"/>
    </location>
    <ligand>
        <name>ATP</name>
        <dbReference type="ChEBI" id="CHEBI:30616"/>
    </ligand>
</feature>
<evidence type="ECO:0000313" key="8">
    <source>
        <dbReference type="EMBL" id="SDO13761.1"/>
    </source>
</evidence>
<dbReference type="SUPFAM" id="SSF52540">
    <property type="entry name" value="P-loop containing nucleoside triphosphate hydrolases"/>
    <property type="match status" value="1"/>
</dbReference>
<evidence type="ECO:0000256" key="2">
    <source>
        <dbReference type="ARBA" id="ARBA00022741"/>
    </source>
</evidence>
<feature type="domain" description="FtsK" evidence="7">
    <location>
        <begin position="498"/>
        <end position="684"/>
    </location>
</feature>
<proteinExistence type="inferred from homology"/>
<dbReference type="Gene3D" id="1.10.10.10">
    <property type="entry name" value="Winged helix-like DNA-binding domain superfamily/Winged helix DNA-binding domain"/>
    <property type="match status" value="1"/>
</dbReference>
<accession>A0A1H0H4C3</accession>
<dbReference type="GO" id="GO:0003677">
    <property type="term" value="F:DNA binding"/>
    <property type="evidence" value="ECO:0007669"/>
    <property type="project" value="UniProtKB-KW"/>
</dbReference>
<dbReference type="InterPro" id="IPR050206">
    <property type="entry name" value="FtsK/SpoIIIE/SftA"/>
</dbReference>
<dbReference type="Pfam" id="PF17854">
    <property type="entry name" value="FtsK_alpha"/>
    <property type="match status" value="1"/>
</dbReference>
<evidence type="ECO:0000256" key="1">
    <source>
        <dbReference type="ARBA" id="ARBA00006474"/>
    </source>
</evidence>
<dbReference type="GO" id="GO:0005524">
    <property type="term" value="F:ATP binding"/>
    <property type="evidence" value="ECO:0007669"/>
    <property type="project" value="UniProtKB-UniRule"/>
</dbReference>
<keyword evidence="9" id="KW-1185">Reference proteome</keyword>
<dbReference type="InterPro" id="IPR036390">
    <property type="entry name" value="WH_DNA-bd_sf"/>
</dbReference>
<sequence length="820" mass="91810">MKYKQNYLTKLKQWLFAGEDSKETPGESSRRMNNISKKEMPAMEPVRMVHQYPKEGPFRFPLIEDEKKKQKNQHPDRSKPKAVQTNNPRPKVEAAKKNPNQEARKVKSGNKKERPEVYSNGPFKAQEIPSPIYGLKLQRERVKYFTQKNHETIENTPSEEPVEPAITYESFSAGKREYFVEKPVAEEPGEETEAKEEKLITAEENDVTGTAETNSLHRTEEIFPPDHELAQNNSDNEWEKTAESRVQEENLDKAEEKPDKVIMDKSSSSSTDAAALSPLEEAQRQEAVKASSAAQEKLRRKEGPPSQIHSVSRSERKNKMRHKSQAVLKQEPKSIKKEPFNVIMKPSDRSRLEKRKKEEKNEYIHPGLHLLDIPPRIDNEQDAWAKDMSRKLDETMSYFRVQAQVVQYTSGPSVTRFELQPEPGVKINKIVQLTDDLKRSLAATEIRIEAPIPGKTTVGIEVPNPTPTPVVLRSVLRDRNFREAASPLTVALGVDISGEAIVTDIASMPHGLIAGTTGSGKSVCVNSMLTSILYKSSPEEVRLLLIDPKMVELAPFNRVPHLAAPVITDTKEATAALKWAVEEMERRYQLFAEAGARDLQRYNNKAETKLPQLVIVVDELADLMMVAPHEVEEAICRIAQKARACGIHLLVATQRPSVDVITGLIKANIPSRIAFSVSSMADSRTILDSGGAERLLGKGDMLFHPNSSPKPVRIQGTFVTDDEIDRVIDHVANMKKPAALFDPAALKEAAETASSEDDLFQEAYNFVVEKQAASTSLLQRQFQIGYNRAARLIDDMEAQGIVSPAKGSKPRDVYSSSPDI</sequence>
<dbReference type="STRING" id="745820.SAMN04488053_107167"/>
<dbReference type="AlphaFoldDB" id="A0A1H0H4C3"/>
<dbReference type="InterPro" id="IPR041027">
    <property type="entry name" value="FtsK_alpha"/>
</dbReference>
<dbReference type="Pfam" id="PF01580">
    <property type="entry name" value="FtsK_SpoIIIE"/>
    <property type="match status" value="1"/>
</dbReference>